<proteinExistence type="predicted"/>
<name>A0ABY1AET2_9LACO</name>
<accession>A0ABY1AET2</accession>
<reference evidence="1 2" key="1">
    <citation type="submission" date="2016-10" db="EMBL/GenBank/DDBJ databases">
        <authorList>
            <person name="Varghese N."/>
            <person name="Submissions S."/>
        </authorList>
    </citation>
    <scope>NUCLEOTIDE SEQUENCE [LARGE SCALE GENOMIC DNA]</scope>
    <source>
        <strain evidence="1 2">WC1T17</strain>
    </source>
</reference>
<gene>
    <name evidence="1" type="ORF">SAMN05216431_11925</name>
</gene>
<dbReference type="Proteomes" id="UP000182089">
    <property type="component" value="Unassembled WGS sequence"/>
</dbReference>
<evidence type="ECO:0000313" key="2">
    <source>
        <dbReference type="Proteomes" id="UP000182089"/>
    </source>
</evidence>
<protein>
    <recommendedName>
        <fullName evidence="3">Glycosyl hydrolase family 30 beta sandwich domain-containing protein</fullName>
    </recommendedName>
</protein>
<organism evidence="1 2">
    <name type="scientific">Ligilactobacillus ruminis</name>
    <dbReference type="NCBI Taxonomy" id="1623"/>
    <lineage>
        <taxon>Bacteria</taxon>
        <taxon>Bacillati</taxon>
        <taxon>Bacillota</taxon>
        <taxon>Bacilli</taxon>
        <taxon>Lactobacillales</taxon>
        <taxon>Lactobacillaceae</taxon>
        <taxon>Ligilactobacillus</taxon>
    </lineage>
</organism>
<evidence type="ECO:0000313" key="1">
    <source>
        <dbReference type="EMBL" id="SEN00282.1"/>
    </source>
</evidence>
<comment type="caution">
    <text evidence="1">The sequence shown here is derived from an EMBL/GenBank/DDBJ whole genome shotgun (WGS) entry which is preliminary data.</text>
</comment>
<sequence length="87" mass="9807">MQAALSEYRILNISPAAASLRAYDYLQEDGNRVIMLLNEGVNGSLEFKVQLDANGGKTYIYDAVLNKLYAADLHHLSLGRDKVWFWS</sequence>
<dbReference type="EMBL" id="FOCC01000019">
    <property type="protein sequence ID" value="SEN00282.1"/>
    <property type="molecule type" value="Genomic_DNA"/>
</dbReference>
<evidence type="ECO:0008006" key="3">
    <source>
        <dbReference type="Google" id="ProtNLM"/>
    </source>
</evidence>